<accession>A0A8H4RJR8</accession>
<dbReference type="PANTHER" id="PTHR28083">
    <property type="entry name" value="GOOD FOR FULL DBP5 ACTIVITY PROTEIN 2"/>
    <property type="match status" value="1"/>
</dbReference>
<evidence type="ECO:0000259" key="1">
    <source>
        <dbReference type="Pfam" id="PF21762"/>
    </source>
</evidence>
<dbReference type="InterPro" id="IPR048519">
    <property type="entry name" value="Gfd2/YDR514C-like_C"/>
</dbReference>
<dbReference type="Pfam" id="PF21762">
    <property type="entry name" value="DEDDh_C"/>
    <property type="match status" value="1"/>
</dbReference>
<dbReference type="EMBL" id="JAAMPI010000456">
    <property type="protein sequence ID" value="KAF4631310.1"/>
    <property type="molecule type" value="Genomic_DNA"/>
</dbReference>
<protein>
    <recommendedName>
        <fullName evidence="1">Gfd2/YDR514C-like C-terminal domain-containing protein</fullName>
    </recommendedName>
</protein>
<evidence type="ECO:0000313" key="3">
    <source>
        <dbReference type="Proteomes" id="UP000566819"/>
    </source>
</evidence>
<feature type="domain" description="Gfd2/YDR514C-like C-terminal" evidence="1">
    <location>
        <begin position="123"/>
        <end position="292"/>
    </location>
</feature>
<reference evidence="2 3" key="1">
    <citation type="submission" date="2020-03" db="EMBL/GenBank/DDBJ databases">
        <title>Draft Genome Sequence of Cudoniella acicularis.</title>
        <authorList>
            <person name="Buettner E."/>
            <person name="Kellner H."/>
        </authorList>
    </citation>
    <scope>NUCLEOTIDE SEQUENCE [LARGE SCALE GENOMIC DNA]</scope>
    <source>
        <strain evidence="2 3">DSM 108380</strain>
    </source>
</reference>
<sequence>MSELNPETGETGRRTIREVCKLLSPNLELTEGCASEVPSLSELIKTAKRQSNLRVRLETSSAHNPLPPKDSLSRLRVILIPDIHPGHTLTESSPTQLESGVKFLVINVTYKNPTYNFDSVAAAGFCSFDTELLNNATFKHKQVFTTESLRLNAEKVFSKSNHGRSKTKFTRIVKHKYLFGESQVLTREDFLATLTHHASPEVPSRVILVGHNIQRELFTLSDMGIDLGKQFPSIEAIIDTESVASLEFLGNLSVPGGRFGLDAILRIFDIFTKKAYINDAGNAAHFIMKCLLLITIRNFEHNNSISSPAISSRIELLRSIATISVEEEMTKPPRDQLASLEAYTAECKQRKDEETAENNARKM</sequence>
<name>A0A8H4RJR8_9HELO</name>
<dbReference type="AlphaFoldDB" id="A0A8H4RJR8"/>
<comment type="caution">
    <text evidence="2">The sequence shown here is derived from an EMBL/GenBank/DDBJ whole genome shotgun (WGS) entry which is preliminary data.</text>
</comment>
<dbReference type="OrthoDB" id="5953249at2759"/>
<dbReference type="Proteomes" id="UP000566819">
    <property type="component" value="Unassembled WGS sequence"/>
</dbReference>
<gene>
    <name evidence="2" type="ORF">G7Y89_g6823</name>
</gene>
<dbReference type="InterPro" id="IPR040151">
    <property type="entry name" value="Gfd2/YDR514C-like"/>
</dbReference>
<evidence type="ECO:0000313" key="2">
    <source>
        <dbReference type="EMBL" id="KAF4631310.1"/>
    </source>
</evidence>
<dbReference type="PANTHER" id="PTHR28083:SF1">
    <property type="entry name" value="GOOD FOR FULL DBP5 ACTIVITY PROTEIN 2"/>
    <property type="match status" value="1"/>
</dbReference>
<keyword evidence="3" id="KW-1185">Reference proteome</keyword>
<organism evidence="2 3">
    <name type="scientific">Cudoniella acicularis</name>
    <dbReference type="NCBI Taxonomy" id="354080"/>
    <lineage>
        <taxon>Eukaryota</taxon>
        <taxon>Fungi</taxon>
        <taxon>Dikarya</taxon>
        <taxon>Ascomycota</taxon>
        <taxon>Pezizomycotina</taxon>
        <taxon>Leotiomycetes</taxon>
        <taxon>Helotiales</taxon>
        <taxon>Tricladiaceae</taxon>
        <taxon>Cudoniella</taxon>
    </lineage>
</organism>
<proteinExistence type="predicted"/>